<dbReference type="InParanoid" id="A0A0C2WAJ1"/>
<keyword evidence="2" id="KW-1185">Reference proteome</keyword>
<organism evidence="1 2">
    <name type="scientific">Amanita muscaria (strain Koide BX008)</name>
    <dbReference type="NCBI Taxonomy" id="946122"/>
    <lineage>
        <taxon>Eukaryota</taxon>
        <taxon>Fungi</taxon>
        <taxon>Dikarya</taxon>
        <taxon>Basidiomycota</taxon>
        <taxon>Agaricomycotina</taxon>
        <taxon>Agaricomycetes</taxon>
        <taxon>Agaricomycetidae</taxon>
        <taxon>Agaricales</taxon>
        <taxon>Pluteineae</taxon>
        <taxon>Amanitaceae</taxon>
        <taxon>Amanita</taxon>
    </lineage>
</organism>
<dbReference type="AlphaFoldDB" id="A0A0C2WAJ1"/>
<evidence type="ECO:0000313" key="1">
    <source>
        <dbReference type="EMBL" id="KIL58277.1"/>
    </source>
</evidence>
<protein>
    <submittedName>
        <fullName evidence="1">Uncharacterized protein</fullName>
    </submittedName>
</protein>
<name>A0A0C2WAJ1_AMAMK</name>
<dbReference type="HOGENOM" id="CLU_2468561_0_0_1"/>
<dbReference type="Proteomes" id="UP000054549">
    <property type="component" value="Unassembled WGS sequence"/>
</dbReference>
<gene>
    <name evidence="1" type="ORF">M378DRAFT_27629</name>
</gene>
<accession>A0A0C2WAJ1</accession>
<evidence type="ECO:0000313" key="2">
    <source>
        <dbReference type="Proteomes" id="UP000054549"/>
    </source>
</evidence>
<dbReference type="EMBL" id="KN818342">
    <property type="protein sequence ID" value="KIL58277.1"/>
    <property type="molecule type" value="Genomic_DNA"/>
</dbReference>
<sequence>MPVFDTGYFMQQDHIQPFVMKRKHEDEHEDEDSTLALIVDIEDWWLDLPRDMQKKRHFWDCTFPKERIIMMVSSGFAHAALRLRTWTV</sequence>
<proteinExistence type="predicted"/>
<reference evidence="1 2" key="1">
    <citation type="submission" date="2014-04" db="EMBL/GenBank/DDBJ databases">
        <title>Evolutionary Origins and Diversification of the Mycorrhizal Mutualists.</title>
        <authorList>
            <consortium name="DOE Joint Genome Institute"/>
            <consortium name="Mycorrhizal Genomics Consortium"/>
            <person name="Kohler A."/>
            <person name="Kuo A."/>
            <person name="Nagy L.G."/>
            <person name="Floudas D."/>
            <person name="Copeland A."/>
            <person name="Barry K.W."/>
            <person name="Cichocki N."/>
            <person name="Veneault-Fourrey C."/>
            <person name="LaButti K."/>
            <person name="Lindquist E.A."/>
            <person name="Lipzen A."/>
            <person name="Lundell T."/>
            <person name="Morin E."/>
            <person name="Murat C."/>
            <person name="Riley R."/>
            <person name="Ohm R."/>
            <person name="Sun H."/>
            <person name="Tunlid A."/>
            <person name="Henrissat B."/>
            <person name="Grigoriev I.V."/>
            <person name="Hibbett D.S."/>
            <person name="Martin F."/>
        </authorList>
    </citation>
    <scope>NUCLEOTIDE SEQUENCE [LARGE SCALE GENOMIC DNA]</scope>
    <source>
        <strain evidence="1 2">Koide BX008</strain>
    </source>
</reference>